<sequence>MASSLLLKGLSIFALTSVPLGGIYIFKEISKYQSELEGLPTQVDLFLENERVSQENDSESQRKKEDRPILRGVFRMRGLKKPFIEKFCIPEGSLLSKNPQTNSEDSSSWKCEWKTLSQRWNSFLGEFNEDIVSYLLEKMSLFLRAEHVHNFLMFYDKSTSLGKVAHNIPVQQERSSESSMVKKTIEGIVGENGTMNFYKVSTNNGGSESIDENSGDDLLGNFEKKECSLENGDKKNKLLSHLFFSNSQIIERSPSKRKRCFSPPIKANLTIKLKNNSSKQNDLHERQQSLSLESISNAELSGSLGYFFFKNQEENLVQSNEIKNNEKYSVITLKSENKYLLGETTHTQNGSSGNGPRYPLSLKKISDSIESKTLKLGSFPSKVLSIRDGGISQAKK</sequence>
<gene>
    <name evidence="1" type="ORF">MSUIS_04710</name>
</gene>
<evidence type="ECO:0000313" key="2">
    <source>
        <dbReference type="Proteomes" id="UP000008645"/>
    </source>
</evidence>
<dbReference type="HOGENOM" id="CLU_697947_0_0_14"/>
<proteinExistence type="predicted"/>
<evidence type="ECO:0000313" key="1">
    <source>
        <dbReference type="EMBL" id="CBZ40564.1"/>
    </source>
</evidence>
<accession>F0V1N3</accession>
<dbReference type="AlphaFoldDB" id="F0V1N3"/>
<dbReference type="EMBL" id="FQ790233">
    <property type="protein sequence ID" value="CBZ40564.1"/>
    <property type="molecule type" value="Genomic_DNA"/>
</dbReference>
<protein>
    <submittedName>
        <fullName evidence="1">Uncharacterized protein</fullName>
    </submittedName>
</protein>
<dbReference type="KEGG" id="msk:MSUIS_04710"/>
<dbReference type="Proteomes" id="UP000008645">
    <property type="component" value="Chromosome"/>
</dbReference>
<dbReference type="RefSeq" id="WP_013609167.1">
    <property type="nucleotide sequence ID" value="NC_015153.1"/>
</dbReference>
<name>F0V1N3_MYCS3</name>
<reference evidence="1 2" key="1">
    <citation type="journal article" date="2011" name="J. Bacteriol.">
        <title>Complete genome sequence of the hemotrophic Mycoplasma suis strain KI3806.</title>
        <authorList>
            <person name="Oehlerking J."/>
            <person name="Kube M."/>
            <person name="Felder K.M."/>
            <person name="Matter D."/>
            <person name="Wittenbrink M.M."/>
            <person name="Schwarzenbach S."/>
            <person name="Kramer M.M."/>
            <person name="Hoelzle K."/>
            <person name="Hoelzle L.E."/>
        </authorList>
    </citation>
    <scope>NUCLEOTIDE SEQUENCE [LARGE SCALE GENOMIC DNA]</scope>
    <source>
        <strain evidence="2">KI_3806</strain>
    </source>
</reference>
<organism evidence="1 2">
    <name type="scientific">Mycoplasma suis (strain KI_3806)</name>
    <dbReference type="NCBI Taxonomy" id="708248"/>
    <lineage>
        <taxon>Bacteria</taxon>
        <taxon>Bacillati</taxon>
        <taxon>Mycoplasmatota</taxon>
        <taxon>Mollicutes</taxon>
        <taxon>Mycoplasmataceae</taxon>
        <taxon>Mycoplasma</taxon>
    </lineage>
</organism>